<evidence type="ECO:0000313" key="8">
    <source>
        <dbReference type="EMBL" id="SCL64182.1"/>
    </source>
</evidence>
<dbReference type="RefSeq" id="WP_091444634.1">
    <property type="nucleotide sequence ID" value="NZ_BMMJ01000007.1"/>
</dbReference>
<keyword evidence="4" id="KW-0378">Hydrolase</keyword>
<evidence type="ECO:0000256" key="6">
    <source>
        <dbReference type="ARBA" id="ARBA00023211"/>
    </source>
</evidence>
<evidence type="ECO:0000256" key="1">
    <source>
        <dbReference type="ARBA" id="ARBA00001936"/>
    </source>
</evidence>
<evidence type="ECO:0000313" key="9">
    <source>
        <dbReference type="Proteomes" id="UP000198937"/>
    </source>
</evidence>
<accession>A0A1C6VCX8</accession>
<evidence type="ECO:0000256" key="5">
    <source>
        <dbReference type="ARBA" id="ARBA00022842"/>
    </source>
</evidence>
<dbReference type="InterPro" id="IPR015797">
    <property type="entry name" value="NUDIX_hydrolase-like_dom_sf"/>
</dbReference>
<comment type="cofactor">
    <cofactor evidence="1">
        <name>Mn(2+)</name>
        <dbReference type="ChEBI" id="CHEBI:29035"/>
    </cofactor>
</comment>
<proteinExistence type="predicted"/>
<name>A0A1C6VCX8_9ACTN</name>
<dbReference type="OrthoDB" id="7183442at2"/>
<dbReference type="SUPFAM" id="SSF55811">
    <property type="entry name" value="Nudix"/>
    <property type="match status" value="1"/>
</dbReference>
<keyword evidence="9" id="KW-1185">Reference proteome</keyword>
<evidence type="ECO:0000259" key="7">
    <source>
        <dbReference type="PROSITE" id="PS51462"/>
    </source>
</evidence>
<dbReference type="CDD" id="cd18870">
    <property type="entry name" value="NUDIX_AcylCoAdiphos_Nudt19"/>
    <property type="match status" value="1"/>
</dbReference>
<keyword evidence="6" id="KW-0464">Manganese</keyword>
<evidence type="ECO:0000256" key="4">
    <source>
        <dbReference type="ARBA" id="ARBA00022801"/>
    </source>
</evidence>
<dbReference type="STRING" id="683228.GA0070617_5405"/>
<comment type="cofactor">
    <cofactor evidence="2">
        <name>Mg(2+)</name>
        <dbReference type="ChEBI" id="CHEBI:18420"/>
    </cofactor>
</comment>
<dbReference type="Proteomes" id="UP000198937">
    <property type="component" value="Unassembled WGS sequence"/>
</dbReference>
<protein>
    <submittedName>
        <fullName evidence="8">NUDIX domain-containing protein</fullName>
    </submittedName>
</protein>
<gene>
    <name evidence="8" type="ORF">GA0070617_5405</name>
</gene>
<dbReference type="InterPro" id="IPR000086">
    <property type="entry name" value="NUDIX_hydrolase_dom"/>
</dbReference>
<dbReference type="PROSITE" id="PS51462">
    <property type="entry name" value="NUDIX"/>
    <property type="match status" value="1"/>
</dbReference>
<sequence length="314" mass="33105">MISDRDSSAGPPLSFAAPARLIEHARRFRAEGGVPAVPRVAATVLLLREAVAGFEVYLIRRVAAMTFGGMYAFPGGGVDPSDAQTHPGWAGPTPEQWGRRLALPAQAARAVVCAAAREVFEEAGVLLAGPTPTSAVTGTPVDGAGLVGGARAVGAGLVGGAPAAVVGDVSGDDWEADRVALEQRRTGFAEFLRGRGLTLRSDLLLPWSRWVTPEFEPRRFDTYFFVALLPPGQRTRDVSGEADHTLWLPPAEAVRRADAGELTMLPPTRVTLAEVAASADLPHLVRAATGRDPATPVMPRLVDLDGETPRFLLG</sequence>
<organism evidence="8 9">
    <name type="scientific">Micromonospora yangpuensis</name>
    <dbReference type="NCBI Taxonomy" id="683228"/>
    <lineage>
        <taxon>Bacteria</taxon>
        <taxon>Bacillati</taxon>
        <taxon>Actinomycetota</taxon>
        <taxon>Actinomycetes</taxon>
        <taxon>Micromonosporales</taxon>
        <taxon>Micromonosporaceae</taxon>
        <taxon>Micromonospora</taxon>
    </lineage>
</organism>
<dbReference type="GO" id="GO:0046872">
    <property type="term" value="F:metal ion binding"/>
    <property type="evidence" value="ECO:0007669"/>
    <property type="project" value="UniProtKB-KW"/>
</dbReference>
<dbReference type="Gene3D" id="3.90.79.10">
    <property type="entry name" value="Nucleoside Triphosphate Pyrophosphohydrolase"/>
    <property type="match status" value="1"/>
</dbReference>
<dbReference type="GO" id="GO:0016818">
    <property type="term" value="F:hydrolase activity, acting on acid anhydrides, in phosphorus-containing anhydrides"/>
    <property type="evidence" value="ECO:0007669"/>
    <property type="project" value="InterPro"/>
</dbReference>
<evidence type="ECO:0000256" key="3">
    <source>
        <dbReference type="ARBA" id="ARBA00022723"/>
    </source>
</evidence>
<dbReference type="PANTHER" id="PTHR12318:SF0">
    <property type="entry name" value="ACYL-COENZYME A DIPHOSPHATASE NUDT19"/>
    <property type="match status" value="1"/>
</dbReference>
<dbReference type="InterPro" id="IPR039121">
    <property type="entry name" value="NUDT19"/>
</dbReference>
<evidence type="ECO:0000256" key="2">
    <source>
        <dbReference type="ARBA" id="ARBA00001946"/>
    </source>
</evidence>
<keyword evidence="5" id="KW-0460">Magnesium</keyword>
<reference evidence="8 9" key="1">
    <citation type="submission" date="2016-06" db="EMBL/GenBank/DDBJ databases">
        <authorList>
            <person name="Kjaerup R.B."/>
            <person name="Dalgaard T.S."/>
            <person name="Juul-Madsen H.R."/>
        </authorList>
    </citation>
    <scope>NUCLEOTIDE SEQUENCE [LARGE SCALE GENOMIC DNA]</scope>
    <source>
        <strain evidence="8 9">DSM 45577</strain>
    </source>
</reference>
<dbReference type="PANTHER" id="PTHR12318">
    <property type="entry name" value="TESTOSTERONE-REGULATED PROTEIN RP2"/>
    <property type="match status" value="1"/>
</dbReference>
<dbReference type="AlphaFoldDB" id="A0A1C6VCX8"/>
<feature type="domain" description="Nudix hydrolase" evidence="7">
    <location>
        <begin position="37"/>
        <end position="270"/>
    </location>
</feature>
<dbReference type="EMBL" id="FMIA01000002">
    <property type="protein sequence ID" value="SCL64182.1"/>
    <property type="molecule type" value="Genomic_DNA"/>
</dbReference>
<keyword evidence="3" id="KW-0479">Metal-binding</keyword>